<dbReference type="Gene3D" id="1.10.390.10">
    <property type="entry name" value="Neutral Protease Domain 2"/>
    <property type="match status" value="1"/>
</dbReference>
<feature type="compositionally biased region" description="Basic and acidic residues" evidence="1">
    <location>
        <begin position="45"/>
        <end position="58"/>
    </location>
</feature>
<name>A0A7W8IIK4_9BACT</name>
<dbReference type="Proteomes" id="UP000568106">
    <property type="component" value="Unassembled WGS sequence"/>
</dbReference>
<evidence type="ECO:0000313" key="5">
    <source>
        <dbReference type="Proteomes" id="UP000568106"/>
    </source>
</evidence>
<proteinExistence type="predicted"/>
<evidence type="ECO:0000256" key="1">
    <source>
        <dbReference type="SAM" id="MobiDB-lite"/>
    </source>
</evidence>
<evidence type="ECO:0000313" key="4">
    <source>
        <dbReference type="EMBL" id="MBB5316980.1"/>
    </source>
</evidence>
<dbReference type="EMBL" id="JACHDY010000002">
    <property type="protein sequence ID" value="MBB5316980.1"/>
    <property type="molecule type" value="Genomic_DNA"/>
</dbReference>
<feature type="region of interest" description="Disordered" evidence="1">
    <location>
        <begin position="451"/>
        <end position="483"/>
    </location>
</feature>
<evidence type="ECO:0000259" key="3">
    <source>
        <dbReference type="Pfam" id="PF01433"/>
    </source>
</evidence>
<dbReference type="InterPro" id="IPR027268">
    <property type="entry name" value="Peptidase_M4/M1_CTD_sf"/>
</dbReference>
<organism evidence="4 5">
    <name type="scientific">Tunturiibacter empetritectus</name>
    <dbReference type="NCBI Taxonomy" id="3069691"/>
    <lineage>
        <taxon>Bacteria</taxon>
        <taxon>Pseudomonadati</taxon>
        <taxon>Acidobacteriota</taxon>
        <taxon>Terriglobia</taxon>
        <taxon>Terriglobales</taxon>
        <taxon>Acidobacteriaceae</taxon>
        <taxon>Tunturiibacter</taxon>
    </lineage>
</organism>
<dbReference type="SUPFAM" id="SSF55486">
    <property type="entry name" value="Metalloproteases ('zincins'), catalytic domain"/>
    <property type="match status" value="1"/>
</dbReference>
<feature type="signal peptide" evidence="2">
    <location>
        <begin position="1"/>
        <end position="25"/>
    </location>
</feature>
<keyword evidence="2" id="KW-0732">Signal</keyword>
<gene>
    <name evidence="4" type="ORF">HDF09_001649</name>
</gene>
<dbReference type="Pfam" id="PF01433">
    <property type="entry name" value="Peptidase_M1"/>
    <property type="match status" value="1"/>
</dbReference>
<dbReference type="GO" id="GO:0008270">
    <property type="term" value="F:zinc ion binding"/>
    <property type="evidence" value="ECO:0007669"/>
    <property type="project" value="InterPro"/>
</dbReference>
<reference evidence="4" key="1">
    <citation type="submission" date="2020-08" db="EMBL/GenBank/DDBJ databases">
        <title>Genomic Encyclopedia of Type Strains, Phase IV (KMG-V): Genome sequencing to study the core and pangenomes of soil and plant-associated prokaryotes.</title>
        <authorList>
            <person name="Whitman W."/>
        </authorList>
    </citation>
    <scope>NUCLEOTIDE SEQUENCE [LARGE SCALE GENOMIC DNA]</scope>
    <source>
        <strain evidence="4">M8UP27</strain>
    </source>
</reference>
<keyword evidence="5" id="KW-1185">Reference proteome</keyword>
<feature type="region of interest" description="Disordered" evidence="1">
    <location>
        <begin position="30"/>
        <end position="62"/>
    </location>
</feature>
<feature type="compositionally biased region" description="Low complexity" evidence="1">
    <location>
        <begin position="454"/>
        <end position="483"/>
    </location>
</feature>
<dbReference type="AlphaFoldDB" id="A0A7W8IIK4"/>
<feature type="chain" id="PRO_5031480147" description="Peptidase M1 membrane alanine aminopeptidase domain-containing protein" evidence="2">
    <location>
        <begin position="26"/>
        <end position="659"/>
    </location>
</feature>
<comment type="caution">
    <text evidence="4">The sequence shown here is derived from an EMBL/GenBank/DDBJ whole genome shotgun (WGS) entry which is preliminary data.</text>
</comment>
<accession>A0A7W8IIK4</accession>
<protein>
    <recommendedName>
        <fullName evidence="3">Peptidase M1 membrane alanine aminopeptidase domain-containing protein</fullName>
    </recommendedName>
</protein>
<feature type="domain" description="Peptidase M1 membrane alanine aminopeptidase" evidence="3">
    <location>
        <begin position="397"/>
        <end position="555"/>
    </location>
</feature>
<sequence length="659" mass="70494">MKSLKVVSAGGRWLVLAAVFGVCFAQGQESPPANEPAAPHGKVLFSRDQDSPEVEKKAKAPVAETAVEVSDAERTSLTFTSYDLDVHLTPAESMLAVHARFGVRNTGKAPLSRLVFQISSALSWESFAAQVGGQTAGRVVPLSFTQHAIDTDADHTGKATEAVVALPQPLEPGAMLVLTGFYSGEVVQSAERLERIGAPLDQSANADWDRISAERTALRGFGNVLWYPTAAAPVFLGDEAKLFQSVGLTKLRQAEATVHMRLTVEYVGDAPDAAFFCGRREQLMKVSENQNLPVAESPGVATAEFSERPLGFRALSLFITDRAGTVTDNSLISAVTDHYDALPSYGAAATKVQPLLAEWLGAGPLRLLNILDHEGQPFENDALLVVPMRAATPEVLAPSLVHSLSHAWFGSSHVWLDEGVAQFASLLWVEQAQGREAAVKQLQQEANTLALVEPGPSSGSPVVSSANPAGTSSSSSAGSSDSDAGQSLILASDEVYYRTKAAAVLWMLRSVVGDDALKRALQAYRSDKMDSDPKEFQRVLERSAKRDLAWFFDDWVYRDRGLPDLSIANVTPRALDKIGDKGKGFLVSVEVKNDGDAAAEVPVTVRSGTLTSTQRLRIAGRSSASTRVVFEGTPDEVIVNDGSVPEVTASIHTKQIVAH</sequence>
<evidence type="ECO:0000256" key="2">
    <source>
        <dbReference type="SAM" id="SignalP"/>
    </source>
</evidence>
<dbReference type="InterPro" id="IPR014782">
    <property type="entry name" value="Peptidase_M1_dom"/>
</dbReference>
<dbReference type="GO" id="GO:0008237">
    <property type="term" value="F:metallopeptidase activity"/>
    <property type="evidence" value="ECO:0007669"/>
    <property type="project" value="InterPro"/>
</dbReference>